<accession>A0A0D2M9F2</accession>
<dbReference type="GeneID" id="25727496"/>
<sequence>MRDIRLLNAQTRVWAQPATARGITFSSSKQRNIKGQLLVLDTASVSYSGIMPPTVTSVEDCAAACAALPGCNAYNWCGRAGGCGAGCKAYVKRHPPLQGDTEGLAERDRHLPMVAFGPWRLPNDGDGCQDVTPFGAPAPVSTDAWASGTCSLKRVADPAKPTYYPGSAPEIGRALFMPWANRTQRGCALCGNINDAARRKQ</sequence>
<dbReference type="Proteomes" id="UP000054498">
    <property type="component" value="Unassembled WGS sequence"/>
</dbReference>
<evidence type="ECO:0000313" key="1">
    <source>
        <dbReference type="EMBL" id="KIY97616.1"/>
    </source>
</evidence>
<name>A0A0D2M9F2_9CHLO</name>
<dbReference type="RefSeq" id="XP_013896636.1">
    <property type="nucleotide sequence ID" value="XM_014041182.1"/>
</dbReference>
<gene>
    <name evidence="1" type="ORF">MNEG_10343</name>
</gene>
<proteinExistence type="predicted"/>
<organism evidence="1 2">
    <name type="scientific">Monoraphidium neglectum</name>
    <dbReference type="NCBI Taxonomy" id="145388"/>
    <lineage>
        <taxon>Eukaryota</taxon>
        <taxon>Viridiplantae</taxon>
        <taxon>Chlorophyta</taxon>
        <taxon>core chlorophytes</taxon>
        <taxon>Chlorophyceae</taxon>
        <taxon>CS clade</taxon>
        <taxon>Sphaeropleales</taxon>
        <taxon>Selenastraceae</taxon>
        <taxon>Monoraphidium</taxon>
    </lineage>
</organism>
<keyword evidence="2" id="KW-1185">Reference proteome</keyword>
<dbReference type="EMBL" id="KK102497">
    <property type="protein sequence ID" value="KIY97616.1"/>
    <property type="molecule type" value="Genomic_DNA"/>
</dbReference>
<evidence type="ECO:0008006" key="3">
    <source>
        <dbReference type="Google" id="ProtNLM"/>
    </source>
</evidence>
<evidence type="ECO:0000313" key="2">
    <source>
        <dbReference type="Proteomes" id="UP000054498"/>
    </source>
</evidence>
<dbReference type="KEGG" id="mng:MNEG_10343"/>
<dbReference type="AlphaFoldDB" id="A0A0D2M9F2"/>
<reference evidence="1 2" key="1">
    <citation type="journal article" date="2013" name="BMC Genomics">
        <title>Reconstruction of the lipid metabolism for the microalga Monoraphidium neglectum from its genome sequence reveals characteristics suitable for biofuel production.</title>
        <authorList>
            <person name="Bogen C."/>
            <person name="Al-Dilaimi A."/>
            <person name="Albersmeier A."/>
            <person name="Wichmann J."/>
            <person name="Grundmann M."/>
            <person name="Rupp O."/>
            <person name="Lauersen K.J."/>
            <person name="Blifernez-Klassen O."/>
            <person name="Kalinowski J."/>
            <person name="Goesmann A."/>
            <person name="Mussgnug J.H."/>
            <person name="Kruse O."/>
        </authorList>
    </citation>
    <scope>NUCLEOTIDE SEQUENCE [LARGE SCALE GENOMIC DNA]</scope>
    <source>
        <strain evidence="1 2">SAG 48.87</strain>
    </source>
</reference>
<protein>
    <recommendedName>
        <fullName evidence="3">Apple domain-containing protein</fullName>
    </recommendedName>
</protein>